<evidence type="ECO:0000256" key="1">
    <source>
        <dbReference type="SAM" id="MobiDB-lite"/>
    </source>
</evidence>
<dbReference type="SUPFAM" id="SSF81383">
    <property type="entry name" value="F-box domain"/>
    <property type="match status" value="1"/>
</dbReference>
<sequence>MQLMSIKKGALSKNTKRPERPRPGADSTRHRESHKKKEMELLPPEVVVRVLDFVGDRDLCAARAAHSCFRVHTLDHLHRTRRNQRWLRMPLDGVCRRGRTDILAFLYKRKRVPVSIHMAIVAVESGNIDVLRFVCQRDCSRADAHRPGAVLGRAAKLGRLDMVRLLWANGWKEGDALLEAARAGHLDIVQFLVAHGRSHYADFAIEAALCSGRADIARAIIESPTAVFDVSLAVCHALRHENAQVADLLWPRVTRRDLQLAVATEAEIGCIDLVRSLCERFPDLPIDSLLNNARVHRHPEIVTFLSKHQRRMQSTDGPAE</sequence>
<organism evidence="2">
    <name type="scientific">Pandoravirus neocaledonia</name>
    <dbReference type="NCBI Taxonomy" id="2107708"/>
    <lineage>
        <taxon>Viruses</taxon>
        <taxon>Pandoravirus</taxon>
    </lineage>
</organism>
<dbReference type="PANTHER" id="PTHR46586:SF3">
    <property type="entry name" value="ANKYRIN REPEAT-CONTAINING PROTEIN"/>
    <property type="match status" value="1"/>
</dbReference>
<accession>A0A2U7UE61</accession>
<dbReference type="GeneID" id="36843358"/>
<dbReference type="RefSeq" id="YP_009482648.1">
    <property type="nucleotide sequence ID" value="NC_037666.1"/>
</dbReference>
<feature type="region of interest" description="Disordered" evidence="1">
    <location>
        <begin position="1"/>
        <end position="39"/>
    </location>
</feature>
<name>A0A2U7UE61_9VIRU</name>
<dbReference type="InterPro" id="IPR036770">
    <property type="entry name" value="Ankyrin_rpt-contain_sf"/>
</dbReference>
<reference evidence="2" key="1">
    <citation type="journal article" date="2018" name="Nat. Commun.">
        <title>Diversity and evolution of the emerging Pandoraviridae family.</title>
        <authorList>
            <person name="Legendre M."/>
            <person name="Fabre E."/>
            <person name="Poirot O."/>
            <person name="Jeudy S."/>
            <person name="Lartigue A."/>
            <person name="Alempic J.M."/>
            <person name="Beucher L."/>
            <person name="Philippe N."/>
            <person name="Bertaux L."/>
            <person name="Christo-Foroux E."/>
            <person name="Labadie K."/>
            <person name="Coute Y."/>
            <person name="Abergel C."/>
            <person name="Claverie J.M."/>
        </authorList>
    </citation>
    <scope>NUCLEOTIDE SEQUENCE [LARGE SCALE GENOMIC DNA]</scope>
    <source>
        <strain evidence="2">Neocaledonia</strain>
    </source>
</reference>
<gene>
    <name evidence="2" type="ORF">pneo_cds_1038</name>
</gene>
<dbReference type="Pfam" id="PF12796">
    <property type="entry name" value="Ank_2"/>
    <property type="match status" value="1"/>
</dbReference>
<proteinExistence type="predicted"/>
<feature type="compositionally biased region" description="Basic and acidic residues" evidence="1">
    <location>
        <begin position="16"/>
        <end position="39"/>
    </location>
</feature>
<dbReference type="PANTHER" id="PTHR46586">
    <property type="entry name" value="ANKYRIN REPEAT-CONTAINING PROTEIN"/>
    <property type="match status" value="1"/>
</dbReference>
<dbReference type="EMBL" id="MG011690">
    <property type="protein sequence ID" value="AVK76645.1"/>
    <property type="molecule type" value="Genomic_DNA"/>
</dbReference>
<evidence type="ECO:0000313" key="2">
    <source>
        <dbReference type="EMBL" id="AVK76645.1"/>
    </source>
</evidence>
<dbReference type="KEGG" id="vg:36843358"/>
<dbReference type="Proteomes" id="UP000249287">
    <property type="component" value="Segment"/>
</dbReference>
<dbReference type="SUPFAM" id="SSF48403">
    <property type="entry name" value="Ankyrin repeat"/>
    <property type="match status" value="1"/>
</dbReference>
<dbReference type="InterPro" id="IPR052050">
    <property type="entry name" value="SecEffector_AnkRepeat"/>
</dbReference>
<dbReference type="Gene3D" id="1.25.40.20">
    <property type="entry name" value="Ankyrin repeat-containing domain"/>
    <property type="match status" value="1"/>
</dbReference>
<protein>
    <submittedName>
        <fullName evidence="2">Ankyrin repeat domain containing protein</fullName>
    </submittedName>
</protein>
<dbReference type="InterPro" id="IPR002110">
    <property type="entry name" value="Ankyrin_rpt"/>
</dbReference>
<dbReference type="InterPro" id="IPR036047">
    <property type="entry name" value="F-box-like_dom_sf"/>
</dbReference>